<dbReference type="NCBIfam" id="NF001159">
    <property type="entry name" value="PRK00150.1-3"/>
    <property type="match status" value="1"/>
</dbReference>
<dbReference type="Pfam" id="PF01327">
    <property type="entry name" value="Pep_deformylase"/>
    <property type="match status" value="1"/>
</dbReference>
<feature type="binding site" evidence="2">
    <location>
        <position position="94"/>
    </location>
    <ligand>
        <name>Fe cation</name>
        <dbReference type="ChEBI" id="CHEBI:24875"/>
    </ligand>
</feature>
<organism evidence="3 4">
    <name type="scientific">candidate division WWE3 bacterium</name>
    <dbReference type="NCBI Taxonomy" id="2053526"/>
    <lineage>
        <taxon>Bacteria</taxon>
        <taxon>Katanobacteria</taxon>
    </lineage>
</organism>
<evidence type="ECO:0000313" key="3">
    <source>
        <dbReference type="EMBL" id="MBE7525649.1"/>
    </source>
</evidence>
<feature type="binding site" evidence="2">
    <location>
        <position position="140"/>
    </location>
    <ligand>
        <name>Fe cation</name>
        <dbReference type="ChEBI" id="CHEBI:24875"/>
    </ligand>
</feature>
<evidence type="ECO:0000256" key="2">
    <source>
        <dbReference type="HAMAP-Rule" id="MF_00163"/>
    </source>
</evidence>
<keyword evidence="2" id="KW-0648">Protein biosynthesis</keyword>
<comment type="caution">
    <text evidence="3">The sequence shown here is derived from an EMBL/GenBank/DDBJ whole genome shotgun (WGS) entry which is preliminary data.</text>
</comment>
<dbReference type="Gene3D" id="3.90.45.10">
    <property type="entry name" value="Peptide deformylase"/>
    <property type="match status" value="1"/>
</dbReference>
<comment type="catalytic activity">
    <reaction evidence="2">
        <text>N-terminal N-formyl-L-methionyl-[peptide] + H2O = N-terminal L-methionyl-[peptide] + formate</text>
        <dbReference type="Rhea" id="RHEA:24420"/>
        <dbReference type="Rhea" id="RHEA-COMP:10639"/>
        <dbReference type="Rhea" id="RHEA-COMP:10640"/>
        <dbReference type="ChEBI" id="CHEBI:15377"/>
        <dbReference type="ChEBI" id="CHEBI:15740"/>
        <dbReference type="ChEBI" id="CHEBI:49298"/>
        <dbReference type="ChEBI" id="CHEBI:64731"/>
        <dbReference type="EC" id="3.5.1.88"/>
    </reaction>
</comment>
<reference evidence="3" key="1">
    <citation type="submission" date="2020-05" db="EMBL/GenBank/DDBJ databases">
        <title>High-Quality Genomes of Partial-Nitritation/Anammox System by Hierarchical Clustering Based Hybrid Assembly.</title>
        <authorList>
            <person name="Liu L."/>
            <person name="Wang Y."/>
            <person name="Che Y."/>
            <person name="Chen Y."/>
            <person name="Xia Y."/>
            <person name="Luo R."/>
            <person name="Cheng S.H."/>
            <person name="Zheng C."/>
            <person name="Zhang T."/>
        </authorList>
    </citation>
    <scope>NUCLEOTIDE SEQUENCE</scope>
    <source>
        <strain evidence="3">H1_PAT1</strain>
    </source>
</reference>
<name>A0A928TR37_UNCKA</name>
<dbReference type="GO" id="GO:0046872">
    <property type="term" value="F:metal ion binding"/>
    <property type="evidence" value="ECO:0007669"/>
    <property type="project" value="UniProtKB-KW"/>
</dbReference>
<comment type="similarity">
    <text evidence="1 2">Belongs to the polypeptide deformylase family.</text>
</comment>
<dbReference type="EMBL" id="JABTTY010000001">
    <property type="protein sequence ID" value="MBE7525649.1"/>
    <property type="molecule type" value="Genomic_DNA"/>
</dbReference>
<dbReference type="InterPro" id="IPR023635">
    <property type="entry name" value="Peptide_deformylase"/>
</dbReference>
<dbReference type="SUPFAM" id="SSF56420">
    <property type="entry name" value="Peptide deformylase"/>
    <property type="match status" value="1"/>
</dbReference>
<dbReference type="PRINTS" id="PR01576">
    <property type="entry name" value="PDEFORMYLASE"/>
</dbReference>
<sequence>MIYDSWDILTDPNPKLRKRSEEFDVKKVKTADFQKFADRFADFMLESDGVGLAAPQIGFQKRIIAVQEKDGVGVYVNPEIVKTSPSMQEGEEGCLSVPGKFGIVERHKRIHVRAIDRHGRRVEFKLAGFPAVVWQHETDHLNGILFIDKVKTWTEGGKTKV</sequence>
<feature type="active site" evidence="2">
    <location>
        <position position="137"/>
    </location>
</feature>
<comment type="function">
    <text evidence="2">Removes the formyl group from the N-terminal Met of newly synthesized proteins. Requires at least a dipeptide for an efficient rate of reaction. N-terminal L-methionine is a prerequisite for activity but the enzyme has broad specificity at other positions.</text>
</comment>
<protein>
    <recommendedName>
        <fullName evidence="2">Peptide deformylase</fullName>
        <shortName evidence="2">PDF</shortName>
        <ecNumber evidence="2">3.5.1.88</ecNumber>
    </recommendedName>
    <alternativeName>
        <fullName evidence="2">Polypeptide deformylase</fullName>
    </alternativeName>
</protein>
<dbReference type="PIRSF" id="PIRSF004749">
    <property type="entry name" value="Pep_def"/>
    <property type="match status" value="1"/>
</dbReference>
<keyword evidence="2" id="KW-0408">Iron</keyword>
<gene>
    <name evidence="2 3" type="primary">def</name>
    <name evidence="3" type="ORF">HS096_04670</name>
</gene>
<dbReference type="EC" id="3.5.1.88" evidence="2"/>
<keyword evidence="2" id="KW-0479">Metal-binding</keyword>
<dbReference type="GO" id="GO:0042586">
    <property type="term" value="F:peptide deformylase activity"/>
    <property type="evidence" value="ECO:0007669"/>
    <property type="project" value="UniProtKB-UniRule"/>
</dbReference>
<dbReference type="NCBIfam" id="TIGR00079">
    <property type="entry name" value="pept_deformyl"/>
    <property type="match status" value="1"/>
</dbReference>
<dbReference type="PANTHER" id="PTHR10458">
    <property type="entry name" value="PEPTIDE DEFORMYLASE"/>
    <property type="match status" value="1"/>
</dbReference>
<dbReference type="Proteomes" id="UP000710385">
    <property type="component" value="Unassembled WGS sequence"/>
</dbReference>
<accession>A0A928TR37</accession>
<evidence type="ECO:0000256" key="1">
    <source>
        <dbReference type="ARBA" id="ARBA00010759"/>
    </source>
</evidence>
<keyword evidence="2 3" id="KW-0378">Hydrolase</keyword>
<dbReference type="InterPro" id="IPR036821">
    <property type="entry name" value="Peptide_deformylase_sf"/>
</dbReference>
<dbReference type="CDD" id="cd00487">
    <property type="entry name" value="Pep_deformylase"/>
    <property type="match status" value="1"/>
</dbReference>
<dbReference type="HAMAP" id="MF_00163">
    <property type="entry name" value="Pep_deformylase"/>
    <property type="match status" value="1"/>
</dbReference>
<feature type="binding site" evidence="2">
    <location>
        <position position="136"/>
    </location>
    <ligand>
        <name>Fe cation</name>
        <dbReference type="ChEBI" id="CHEBI:24875"/>
    </ligand>
</feature>
<dbReference type="AlphaFoldDB" id="A0A928TR37"/>
<dbReference type="PANTHER" id="PTHR10458:SF22">
    <property type="entry name" value="PEPTIDE DEFORMYLASE"/>
    <property type="match status" value="1"/>
</dbReference>
<comment type="cofactor">
    <cofactor evidence="2">
        <name>Fe(2+)</name>
        <dbReference type="ChEBI" id="CHEBI:29033"/>
    </cofactor>
    <text evidence="2">Binds 1 Fe(2+) ion.</text>
</comment>
<evidence type="ECO:0000313" key="4">
    <source>
        <dbReference type="Proteomes" id="UP000710385"/>
    </source>
</evidence>
<dbReference type="GO" id="GO:0006412">
    <property type="term" value="P:translation"/>
    <property type="evidence" value="ECO:0007669"/>
    <property type="project" value="UniProtKB-UniRule"/>
</dbReference>
<proteinExistence type="inferred from homology"/>